<evidence type="ECO:0000256" key="1">
    <source>
        <dbReference type="ARBA" id="ARBA00004127"/>
    </source>
</evidence>
<keyword evidence="6 9" id="KW-1133">Transmembrane helix</keyword>
<protein>
    <submittedName>
        <fullName evidence="11">H+-or Na+-translocating f-type, v-type and A-type ATPase superfamily</fullName>
    </submittedName>
</protein>
<dbReference type="EMBL" id="GG663738">
    <property type="protein sequence ID" value="EEH58128.1"/>
    <property type="molecule type" value="Genomic_DNA"/>
</dbReference>
<organism evidence="12">
    <name type="scientific">Micromonas pusilla (strain CCMP1545)</name>
    <name type="common">Picoplanktonic green alga</name>
    <dbReference type="NCBI Taxonomy" id="564608"/>
    <lineage>
        <taxon>Eukaryota</taxon>
        <taxon>Viridiplantae</taxon>
        <taxon>Chlorophyta</taxon>
        <taxon>Mamiellophyceae</taxon>
        <taxon>Mamiellales</taxon>
        <taxon>Mamiellaceae</taxon>
        <taxon>Micromonas</taxon>
    </lineage>
</organism>
<dbReference type="RefSeq" id="XP_003058177.1">
    <property type="nucleotide sequence ID" value="XM_003058131.1"/>
</dbReference>
<keyword evidence="5" id="KW-0375">Hydrogen ion transport</keyword>
<evidence type="ECO:0000256" key="10">
    <source>
        <dbReference type="SAM" id="SignalP"/>
    </source>
</evidence>
<dbReference type="Pfam" id="PF05493">
    <property type="entry name" value="ATP_synt_H"/>
    <property type="match status" value="1"/>
</dbReference>
<evidence type="ECO:0000256" key="9">
    <source>
        <dbReference type="SAM" id="Phobius"/>
    </source>
</evidence>
<dbReference type="PANTHER" id="PTHR12263">
    <property type="entry name" value="VACUOLAR ATP SYNTHASE SUBUNIT H"/>
    <property type="match status" value="1"/>
</dbReference>
<keyword evidence="12" id="KW-1185">Reference proteome</keyword>
<dbReference type="GO" id="GO:0046961">
    <property type="term" value="F:proton-transporting ATPase activity, rotational mechanism"/>
    <property type="evidence" value="ECO:0007669"/>
    <property type="project" value="InterPro"/>
</dbReference>
<evidence type="ECO:0000256" key="7">
    <source>
        <dbReference type="ARBA" id="ARBA00023065"/>
    </source>
</evidence>
<feature type="signal peptide" evidence="10">
    <location>
        <begin position="1"/>
        <end position="18"/>
    </location>
</feature>
<accession>C1MQS2</accession>
<evidence type="ECO:0000256" key="5">
    <source>
        <dbReference type="ARBA" id="ARBA00022781"/>
    </source>
</evidence>
<dbReference type="OMA" id="TSVFCCW"/>
<evidence type="ECO:0000256" key="4">
    <source>
        <dbReference type="ARBA" id="ARBA00022692"/>
    </source>
</evidence>
<sequence>MGLALGTVLFLALEAAFALFVNARWRAHDRGLKHVLFAASVFCCWLMWAIVYASQMHPLIRPVISREG</sequence>
<dbReference type="OrthoDB" id="1508846at2759"/>
<feature type="chain" id="PRO_5002912034" evidence="10">
    <location>
        <begin position="19"/>
        <end position="68"/>
    </location>
</feature>
<keyword evidence="10" id="KW-0732">Signal</keyword>
<dbReference type="KEGG" id="mpp:MICPUCDRAFT_57391"/>
<keyword evidence="4 9" id="KW-0812">Transmembrane</keyword>
<dbReference type="Proteomes" id="UP000001876">
    <property type="component" value="Unassembled WGS sequence"/>
</dbReference>
<evidence type="ECO:0000256" key="2">
    <source>
        <dbReference type="ARBA" id="ARBA00008328"/>
    </source>
</evidence>
<feature type="transmembrane region" description="Helical" evidence="9">
    <location>
        <begin position="34"/>
        <end position="53"/>
    </location>
</feature>
<comment type="similarity">
    <text evidence="2">Belongs to the V-ATPase e1/e2 subunit family.</text>
</comment>
<dbReference type="PANTHER" id="PTHR12263:SF0">
    <property type="entry name" value="V-TYPE PROTON ATPASE SUBUNIT"/>
    <property type="match status" value="1"/>
</dbReference>
<gene>
    <name evidence="11" type="ORF">MICPUCDRAFT_57391</name>
</gene>
<evidence type="ECO:0000313" key="12">
    <source>
        <dbReference type="Proteomes" id="UP000001876"/>
    </source>
</evidence>
<name>C1MQS2_MICPC</name>
<evidence type="ECO:0000256" key="3">
    <source>
        <dbReference type="ARBA" id="ARBA00022448"/>
    </source>
</evidence>
<dbReference type="GO" id="GO:0012505">
    <property type="term" value="C:endomembrane system"/>
    <property type="evidence" value="ECO:0007669"/>
    <property type="project" value="UniProtKB-SubCell"/>
</dbReference>
<proteinExistence type="inferred from homology"/>
<dbReference type="GeneID" id="9683245"/>
<evidence type="ECO:0000313" key="11">
    <source>
        <dbReference type="EMBL" id="EEH58128.1"/>
    </source>
</evidence>
<keyword evidence="8 9" id="KW-0472">Membrane</keyword>
<reference evidence="11 12" key="1">
    <citation type="journal article" date="2009" name="Science">
        <title>Green evolution and dynamic adaptations revealed by genomes of the marine picoeukaryotes Micromonas.</title>
        <authorList>
            <person name="Worden A.Z."/>
            <person name="Lee J.H."/>
            <person name="Mock T."/>
            <person name="Rouze P."/>
            <person name="Simmons M.P."/>
            <person name="Aerts A.L."/>
            <person name="Allen A.E."/>
            <person name="Cuvelier M.L."/>
            <person name="Derelle E."/>
            <person name="Everett M.V."/>
            <person name="Foulon E."/>
            <person name="Grimwood J."/>
            <person name="Gundlach H."/>
            <person name="Henrissat B."/>
            <person name="Napoli C."/>
            <person name="McDonald S.M."/>
            <person name="Parker M.S."/>
            <person name="Rombauts S."/>
            <person name="Salamov A."/>
            <person name="Von Dassow P."/>
            <person name="Badger J.H."/>
            <person name="Coutinho P.M."/>
            <person name="Demir E."/>
            <person name="Dubchak I."/>
            <person name="Gentemann C."/>
            <person name="Eikrem W."/>
            <person name="Gready J.E."/>
            <person name="John U."/>
            <person name="Lanier W."/>
            <person name="Lindquist E.A."/>
            <person name="Lucas S."/>
            <person name="Mayer K.F."/>
            <person name="Moreau H."/>
            <person name="Not F."/>
            <person name="Otillar R."/>
            <person name="Panaud O."/>
            <person name="Pangilinan J."/>
            <person name="Paulsen I."/>
            <person name="Piegu B."/>
            <person name="Poliakov A."/>
            <person name="Robbens S."/>
            <person name="Schmutz J."/>
            <person name="Toulza E."/>
            <person name="Wyss T."/>
            <person name="Zelensky A."/>
            <person name="Zhou K."/>
            <person name="Armbrust E.V."/>
            <person name="Bhattacharya D."/>
            <person name="Goodenough U.W."/>
            <person name="Van de Peer Y."/>
            <person name="Grigoriev I.V."/>
        </authorList>
    </citation>
    <scope>NUCLEOTIDE SEQUENCE [LARGE SCALE GENOMIC DNA]</scope>
    <source>
        <strain evidence="11 12">CCMP1545</strain>
    </source>
</reference>
<keyword evidence="3" id="KW-0813">Transport</keyword>
<comment type="subcellular location">
    <subcellularLocation>
        <location evidence="1">Endomembrane system</location>
        <topology evidence="1">Multi-pass membrane protein</topology>
    </subcellularLocation>
</comment>
<evidence type="ECO:0000256" key="6">
    <source>
        <dbReference type="ARBA" id="ARBA00022989"/>
    </source>
</evidence>
<dbReference type="InterPro" id="IPR008389">
    <property type="entry name" value="ATPase_V0-cplx_e1/e2_su"/>
</dbReference>
<dbReference type="GO" id="GO:0033179">
    <property type="term" value="C:proton-transporting V-type ATPase, V0 domain"/>
    <property type="evidence" value="ECO:0007669"/>
    <property type="project" value="InterPro"/>
</dbReference>
<dbReference type="AlphaFoldDB" id="C1MQS2"/>
<dbReference type="eggNOG" id="ENOG502SB4J">
    <property type="taxonomic scope" value="Eukaryota"/>
</dbReference>
<evidence type="ECO:0000256" key="8">
    <source>
        <dbReference type="ARBA" id="ARBA00023136"/>
    </source>
</evidence>
<keyword evidence="7" id="KW-0406">Ion transport</keyword>
<dbReference type="STRING" id="564608.C1MQS2"/>